<evidence type="ECO:0000313" key="3">
    <source>
        <dbReference type="Proteomes" id="UP001153269"/>
    </source>
</evidence>
<proteinExistence type="predicted"/>
<sequence>MKIINRHLCDRSLFLLWPVEVELVCTVQEFSSVSPNLSIHSSTRPQSSSSCSRTEELHTNTSSPSQTGDLLLLPPLGLRHAVPGRDAGAAPVGRRRTNGMER</sequence>
<dbReference type="EMBL" id="CADEAL010001557">
    <property type="protein sequence ID" value="CAB1433397.1"/>
    <property type="molecule type" value="Genomic_DNA"/>
</dbReference>
<gene>
    <name evidence="2" type="ORF">PLEPLA_LOCUS21487</name>
</gene>
<organism evidence="2 3">
    <name type="scientific">Pleuronectes platessa</name>
    <name type="common">European plaice</name>
    <dbReference type="NCBI Taxonomy" id="8262"/>
    <lineage>
        <taxon>Eukaryota</taxon>
        <taxon>Metazoa</taxon>
        <taxon>Chordata</taxon>
        <taxon>Craniata</taxon>
        <taxon>Vertebrata</taxon>
        <taxon>Euteleostomi</taxon>
        <taxon>Actinopterygii</taxon>
        <taxon>Neopterygii</taxon>
        <taxon>Teleostei</taxon>
        <taxon>Neoteleostei</taxon>
        <taxon>Acanthomorphata</taxon>
        <taxon>Carangaria</taxon>
        <taxon>Pleuronectiformes</taxon>
        <taxon>Pleuronectoidei</taxon>
        <taxon>Pleuronectidae</taxon>
        <taxon>Pleuronectes</taxon>
    </lineage>
</organism>
<feature type="compositionally biased region" description="Low complexity" evidence="1">
    <location>
        <begin position="38"/>
        <end position="52"/>
    </location>
</feature>
<accession>A0A9N7YNA3</accession>
<feature type="compositionally biased region" description="Polar residues" evidence="1">
    <location>
        <begin position="59"/>
        <end position="68"/>
    </location>
</feature>
<feature type="region of interest" description="Disordered" evidence="1">
    <location>
        <begin position="34"/>
        <end position="102"/>
    </location>
</feature>
<dbReference type="AlphaFoldDB" id="A0A9N7YNA3"/>
<name>A0A9N7YNA3_PLEPL</name>
<evidence type="ECO:0000256" key="1">
    <source>
        <dbReference type="SAM" id="MobiDB-lite"/>
    </source>
</evidence>
<keyword evidence="3" id="KW-1185">Reference proteome</keyword>
<dbReference type="Proteomes" id="UP001153269">
    <property type="component" value="Unassembled WGS sequence"/>
</dbReference>
<reference evidence="2" key="1">
    <citation type="submission" date="2020-03" db="EMBL/GenBank/DDBJ databases">
        <authorList>
            <person name="Weist P."/>
        </authorList>
    </citation>
    <scope>NUCLEOTIDE SEQUENCE</scope>
</reference>
<comment type="caution">
    <text evidence="2">The sequence shown here is derived from an EMBL/GenBank/DDBJ whole genome shotgun (WGS) entry which is preliminary data.</text>
</comment>
<evidence type="ECO:0000313" key="2">
    <source>
        <dbReference type="EMBL" id="CAB1433397.1"/>
    </source>
</evidence>
<protein>
    <submittedName>
        <fullName evidence="2">Uncharacterized protein</fullName>
    </submittedName>
</protein>
<feature type="compositionally biased region" description="Basic residues" evidence="1">
    <location>
        <begin position="93"/>
        <end position="102"/>
    </location>
</feature>